<evidence type="ECO:0000313" key="3">
    <source>
        <dbReference type="Proteomes" id="UP000287651"/>
    </source>
</evidence>
<proteinExistence type="predicted"/>
<accession>A0A427AGD0</accession>
<reference evidence="2 3" key="1">
    <citation type="journal article" date="2014" name="Agronomy (Basel)">
        <title>A Draft Genome Sequence for Ensete ventricosum, the Drought-Tolerant Tree Against Hunger.</title>
        <authorList>
            <person name="Harrison J."/>
            <person name="Moore K.A."/>
            <person name="Paszkiewicz K."/>
            <person name="Jones T."/>
            <person name="Grant M."/>
            <person name="Ambacheew D."/>
            <person name="Muzemil S."/>
            <person name="Studholme D.J."/>
        </authorList>
    </citation>
    <scope>NUCLEOTIDE SEQUENCE [LARGE SCALE GENOMIC DNA]</scope>
</reference>
<protein>
    <submittedName>
        <fullName evidence="2">Uncharacterized protein</fullName>
    </submittedName>
</protein>
<dbReference type="AlphaFoldDB" id="A0A427AGD0"/>
<name>A0A427AGD0_ENSVE</name>
<evidence type="ECO:0000256" key="1">
    <source>
        <dbReference type="SAM" id="MobiDB-lite"/>
    </source>
</evidence>
<feature type="compositionally biased region" description="Basic and acidic residues" evidence="1">
    <location>
        <begin position="56"/>
        <end position="76"/>
    </location>
</feature>
<feature type="region of interest" description="Disordered" evidence="1">
    <location>
        <begin position="44"/>
        <end position="85"/>
    </location>
</feature>
<sequence length="121" mass="14409">MVRPRIGRYIPVRQLTGMRIARYRVVPPGNNYFRMRNRPVRVDFDRRRPISSGLGRGREKEEEERSQPRGGERRGEEEENLDFFPRIDDSTEVSFLRYHGATKPMVLLSIALHLRPFLRDR</sequence>
<gene>
    <name evidence="2" type="ORF">B296_00009799</name>
</gene>
<evidence type="ECO:0000313" key="2">
    <source>
        <dbReference type="EMBL" id="RRT75256.1"/>
    </source>
</evidence>
<dbReference type="Proteomes" id="UP000287651">
    <property type="component" value="Unassembled WGS sequence"/>
</dbReference>
<dbReference type="EMBL" id="AMZH03002536">
    <property type="protein sequence ID" value="RRT75256.1"/>
    <property type="molecule type" value="Genomic_DNA"/>
</dbReference>
<organism evidence="2 3">
    <name type="scientific">Ensete ventricosum</name>
    <name type="common">Abyssinian banana</name>
    <name type="synonym">Musa ensete</name>
    <dbReference type="NCBI Taxonomy" id="4639"/>
    <lineage>
        <taxon>Eukaryota</taxon>
        <taxon>Viridiplantae</taxon>
        <taxon>Streptophyta</taxon>
        <taxon>Embryophyta</taxon>
        <taxon>Tracheophyta</taxon>
        <taxon>Spermatophyta</taxon>
        <taxon>Magnoliopsida</taxon>
        <taxon>Liliopsida</taxon>
        <taxon>Zingiberales</taxon>
        <taxon>Musaceae</taxon>
        <taxon>Ensete</taxon>
    </lineage>
</organism>
<comment type="caution">
    <text evidence="2">The sequence shown here is derived from an EMBL/GenBank/DDBJ whole genome shotgun (WGS) entry which is preliminary data.</text>
</comment>